<gene>
    <name evidence="7" type="ORF">ESB13_08340</name>
</gene>
<dbReference type="InterPro" id="IPR045076">
    <property type="entry name" value="MutS"/>
</dbReference>
<dbReference type="Gene3D" id="1.10.1420.10">
    <property type="match status" value="1"/>
</dbReference>
<dbReference type="OrthoDB" id="1097361at2"/>
<keyword evidence="2" id="KW-0547">Nucleotide-binding</keyword>
<keyword evidence="5" id="KW-0227">DNA damage</keyword>
<evidence type="ECO:0000256" key="2">
    <source>
        <dbReference type="ARBA" id="ARBA00022741"/>
    </source>
</evidence>
<dbReference type="SUPFAM" id="SSF48334">
    <property type="entry name" value="DNA repair protein MutS, domain III"/>
    <property type="match status" value="1"/>
</dbReference>
<dbReference type="SUPFAM" id="SSF52540">
    <property type="entry name" value="P-loop containing nucleoside triphosphate hydrolases"/>
    <property type="match status" value="1"/>
</dbReference>
<dbReference type="Gene3D" id="3.40.50.300">
    <property type="entry name" value="P-loop containing nucleotide triphosphate hydrolases"/>
    <property type="match status" value="1"/>
</dbReference>
<dbReference type="Pfam" id="PF05192">
    <property type="entry name" value="MutS_III"/>
    <property type="match status" value="1"/>
</dbReference>
<dbReference type="PANTHER" id="PTHR11361:SF34">
    <property type="entry name" value="DNA MISMATCH REPAIR PROTEIN MSH1, MITOCHONDRIAL"/>
    <property type="match status" value="1"/>
</dbReference>
<keyword evidence="3" id="KW-0067">ATP-binding</keyword>
<dbReference type="AlphaFoldDB" id="A0A4Q1DDP6"/>
<evidence type="ECO:0000256" key="1">
    <source>
        <dbReference type="ARBA" id="ARBA00006271"/>
    </source>
</evidence>
<protein>
    <submittedName>
        <fullName evidence="7">DNA mismatch repair protein</fullName>
    </submittedName>
</protein>
<dbReference type="Proteomes" id="UP000290545">
    <property type="component" value="Unassembled WGS sequence"/>
</dbReference>
<dbReference type="RefSeq" id="WP_129002542.1">
    <property type="nucleotide sequence ID" value="NZ_SDHZ01000001.1"/>
</dbReference>
<evidence type="ECO:0000313" key="8">
    <source>
        <dbReference type="Proteomes" id="UP000290545"/>
    </source>
</evidence>
<keyword evidence="5" id="KW-0234">DNA repair</keyword>
<feature type="domain" description="DNA mismatch repair proteins mutS family" evidence="6">
    <location>
        <begin position="255"/>
        <end position="437"/>
    </location>
</feature>
<evidence type="ECO:0000256" key="5">
    <source>
        <dbReference type="ARBA" id="ARBA00023204"/>
    </source>
</evidence>
<dbReference type="GO" id="GO:0005524">
    <property type="term" value="F:ATP binding"/>
    <property type="evidence" value="ECO:0007669"/>
    <property type="project" value="UniProtKB-KW"/>
</dbReference>
<dbReference type="GO" id="GO:0030983">
    <property type="term" value="F:mismatched DNA binding"/>
    <property type="evidence" value="ECO:0007669"/>
    <property type="project" value="InterPro"/>
</dbReference>
<dbReference type="GO" id="GO:0140664">
    <property type="term" value="F:ATP-dependent DNA damage sensor activity"/>
    <property type="evidence" value="ECO:0007669"/>
    <property type="project" value="InterPro"/>
</dbReference>
<evidence type="ECO:0000256" key="4">
    <source>
        <dbReference type="ARBA" id="ARBA00023125"/>
    </source>
</evidence>
<dbReference type="PANTHER" id="PTHR11361">
    <property type="entry name" value="DNA MISMATCH REPAIR PROTEIN MUTS FAMILY MEMBER"/>
    <property type="match status" value="1"/>
</dbReference>
<accession>A0A4Q1DDP6</accession>
<comment type="similarity">
    <text evidence="1">Belongs to the DNA mismatch repair MutS family.</text>
</comment>
<dbReference type="InterPro" id="IPR036187">
    <property type="entry name" value="DNA_mismatch_repair_MutS_sf"/>
</dbReference>
<dbReference type="EMBL" id="SDHZ01000001">
    <property type="protein sequence ID" value="RXK86793.1"/>
    <property type="molecule type" value="Genomic_DNA"/>
</dbReference>
<evidence type="ECO:0000259" key="6">
    <source>
        <dbReference type="SMART" id="SM00534"/>
    </source>
</evidence>
<evidence type="ECO:0000313" key="7">
    <source>
        <dbReference type="EMBL" id="RXK86793.1"/>
    </source>
</evidence>
<comment type="caution">
    <text evidence="7">The sequence shown here is derived from an EMBL/GenBank/DDBJ whole genome shotgun (WGS) entry which is preliminary data.</text>
</comment>
<dbReference type="GO" id="GO:0006298">
    <property type="term" value="P:mismatch repair"/>
    <property type="evidence" value="ECO:0007669"/>
    <property type="project" value="InterPro"/>
</dbReference>
<dbReference type="InterPro" id="IPR000432">
    <property type="entry name" value="DNA_mismatch_repair_MutS_C"/>
</dbReference>
<proteinExistence type="inferred from homology"/>
<dbReference type="Pfam" id="PF00488">
    <property type="entry name" value="MutS_V"/>
    <property type="match status" value="1"/>
</dbReference>
<dbReference type="InterPro" id="IPR007696">
    <property type="entry name" value="DNA_mismatch_repair_MutS_core"/>
</dbReference>
<dbReference type="SMART" id="SM00534">
    <property type="entry name" value="MUTSac"/>
    <property type="match status" value="1"/>
</dbReference>
<name>A0A4Q1DDP6_9BACT</name>
<keyword evidence="4" id="KW-0238">DNA-binding</keyword>
<organism evidence="7 8">
    <name type="scientific">Filimonas effusa</name>
    <dbReference type="NCBI Taxonomy" id="2508721"/>
    <lineage>
        <taxon>Bacteria</taxon>
        <taxon>Pseudomonadati</taxon>
        <taxon>Bacteroidota</taxon>
        <taxon>Chitinophagia</taxon>
        <taxon>Chitinophagales</taxon>
        <taxon>Chitinophagaceae</taxon>
        <taxon>Filimonas</taxon>
    </lineage>
</organism>
<evidence type="ECO:0000256" key="3">
    <source>
        <dbReference type="ARBA" id="ARBA00022840"/>
    </source>
</evidence>
<reference evidence="7 8" key="1">
    <citation type="submission" date="2019-01" db="EMBL/GenBank/DDBJ databases">
        <title>Filimonas sp. strain TTM-71.</title>
        <authorList>
            <person name="Chen W.-M."/>
        </authorList>
    </citation>
    <scope>NUCLEOTIDE SEQUENCE [LARGE SCALE GENOMIC DNA]</scope>
    <source>
        <strain evidence="7 8">TTM-71</strain>
    </source>
</reference>
<sequence length="444" mass="49113">MAFITDKQTLDDLGILAARGGASVYQLFNGCVTRGGAALLEDMFRHPLSDVTTINRRINIINELAASGQSFPFTVAHFDLAERYLSDTDERTRLSGDNTSVAGRIANMVARDTRLEDIHKGIRATVSLFHECNTLLQQLQLPEEAFFRQELATIHMVMNDPALAPVFKYQASIPNHAFVELDSLLRFRSRQMVNELFRFLYRIDVYIAVAKVAVAQQFCYPVVLPPGGNTWKLQEVYHPLVPNAVANSLETDASGNVLFLTGANMAGKSTFMKSVGIALFLAHVGMPVPAASMEFTVFDGMYTTINLPDNLGMGASHFYAEVLRVKQVAKELAAGKKLFVIFDELFRGTNVKDAYEATIGITKGFARKAGSVFIISTHIIEAAGVLKEQCDTIRYLYLPTHMNGNTPVYTYRLEEGVTADRHGMIIIENEGILELLHNGATGKY</sequence>
<keyword evidence="8" id="KW-1185">Reference proteome</keyword>
<dbReference type="InterPro" id="IPR027417">
    <property type="entry name" value="P-loop_NTPase"/>
</dbReference>